<evidence type="ECO:0000313" key="1">
    <source>
        <dbReference type="EMBL" id="EJT52406.1"/>
    </source>
</evidence>
<protein>
    <recommendedName>
        <fullName evidence="3">BTB domain-containing protein</fullName>
    </recommendedName>
</protein>
<evidence type="ECO:0008006" key="3">
    <source>
        <dbReference type="Google" id="ProtNLM"/>
    </source>
</evidence>
<dbReference type="HOGENOM" id="CLU_880503_0_0_1"/>
<dbReference type="AlphaFoldDB" id="J5TRS1"/>
<name>J5TRS1_TRIAS</name>
<dbReference type="KEGG" id="tasa:A1Q1_04618"/>
<dbReference type="VEuPathDB" id="FungiDB:A1Q1_04618"/>
<accession>J5TRS1</accession>
<evidence type="ECO:0000313" key="2">
    <source>
        <dbReference type="Proteomes" id="UP000002748"/>
    </source>
</evidence>
<dbReference type="GeneID" id="25988130"/>
<proteinExistence type="predicted"/>
<dbReference type="OrthoDB" id="2574774at2759"/>
<dbReference type="Proteomes" id="UP000002748">
    <property type="component" value="Unassembled WGS sequence"/>
</dbReference>
<dbReference type="EMBL" id="ALBS01000027">
    <property type="protein sequence ID" value="EJT52406.1"/>
    <property type="molecule type" value="Genomic_DNA"/>
</dbReference>
<reference evidence="1 2" key="1">
    <citation type="journal article" date="2012" name="Eukaryot. Cell">
        <title>Draft genome sequence of CBS 2479, the standard type strain of Trichosporon asahii.</title>
        <authorList>
            <person name="Yang R.Y."/>
            <person name="Li H.T."/>
            <person name="Zhu H."/>
            <person name="Zhou G.P."/>
            <person name="Wang M."/>
            <person name="Wang L."/>
        </authorList>
    </citation>
    <scope>NUCLEOTIDE SEQUENCE [LARGE SCALE GENOMIC DNA]</scope>
    <source>
        <strain evidence="2">ATCC 90039 / CBS 2479 / JCM 2466 / KCTC 7840 / NCYC 2677 / UAMH 7654</strain>
    </source>
</reference>
<organism evidence="1 2">
    <name type="scientific">Trichosporon asahii var. asahii (strain ATCC 90039 / CBS 2479 / JCM 2466 / KCTC 7840 / NBRC 103889/ NCYC 2677 / UAMH 7654)</name>
    <name type="common">Yeast</name>
    <dbReference type="NCBI Taxonomy" id="1186058"/>
    <lineage>
        <taxon>Eukaryota</taxon>
        <taxon>Fungi</taxon>
        <taxon>Dikarya</taxon>
        <taxon>Basidiomycota</taxon>
        <taxon>Agaricomycotina</taxon>
        <taxon>Tremellomycetes</taxon>
        <taxon>Trichosporonales</taxon>
        <taxon>Trichosporonaceae</taxon>
        <taxon>Trichosporon</taxon>
    </lineage>
</organism>
<dbReference type="RefSeq" id="XP_014183525.1">
    <property type="nucleotide sequence ID" value="XM_014328050.1"/>
</dbReference>
<gene>
    <name evidence="1" type="ORF">A1Q1_04618</name>
</gene>
<sequence length="316" mass="35303">MPKYRATVRDHPDWREGDFTLISADGWRFKVLSAYVMSSSSVLRDALSYGPRQKVRFTEPGEGKAVIARWLQLLVHVTIGGRRGHFRHPSHAAATYIDIGTYIALVRFLRKWGCEQTLAHLCLLFTQALVNQDISRADAFTLGAAADNVLLCVNAMRLGNTALYPAPSPPPRTSVHSHRSSWSFFGSRSNLASPQSLSASSHASSYGMAKEKLGPLRVEDLKLEHWRAIPPEYIFALGRAMRDDDLEDPARRGEHLETDFKKLLSCATAFFGRPDPALDRLTGEPVFLSSEEAEELDCAEFQRVVMGRNTKRASFP</sequence>
<comment type="caution">
    <text evidence="1">The sequence shown here is derived from an EMBL/GenBank/DDBJ whole genome shotgun (WGS) entry which is preliminary data.</text>
</comment>